<dbReference type="GO" id="GO:0016887">
    <property type="term" value="F:ATP hydrolysis activity"/>
    <property type="evidence" value="ECO:0007669"/>
    <property type="project" value="InterPro"/>
</dbReference>
<feature type="domain" description="Histidine kinase/HSP90-like ATPase" evidence="8">
    <location>
        <begin position="26"/>
        <end position="184"/>
    </location>
</feature>
<comment type="caution">
    <text evidence="9">The sequence shown here is derived from an EMBL/GenBank/DDBJ whole genome shotgun (WGS) entry which is preliminary data.</text>
</comment>
<evidence type="ECO:0000256" key="3">
    <source>
        <dbReference type="ARBA" id="ARBA00022490"/>
    </source>
</evidence>
<dbReference type="GO" id="GO:0005737">
    <property type="term" value="C:cytoplasm"/>
    <property type="evidence" value="ECO:0007669"/>
    <property type="project" value="UniProtKB-SubCell"/>
</dbReference>
<evidence type="ECO:0000256" key="4">
    <source>
        <dbReference type="ARBA" id="ARBA00022741"/>
    </source>
</evidence>
<dbReference type="SUPFAM" id="SSF54211">
    <property type="entry name" value="Ribosomal protein S5 domain 2-like"/>
    <property type="match status" value="1"/>
</dbReference>
<dbReference type="FunFam" id="3.30.565.10:FF:000009">
    <property type="entry name" value="Molecular chaperone HtpG"/>
    <property type="match status" value="1"/>
</dbReference>
<dbReference type="PANTHER" id="PTHR11528">
    <property type="entry name" value="HEAT SHOCK PROTEIN 90 FAMILY MEMBER"/>
    <property type="match status" value="1"/>
</dbReference>
<name>A0A0F9LCT1_9ZZZZ</name>
<dbReference type="NCBIfam" id="NF003555">
    <property type="entry name" value="PRK05218.1"/>
    <property type="match status" value="1"/>
</dbReference>
<protein>
    <recommendedName>
        <fullName evidence="8">Histidine kinase/HSP90-like ATPase domain-containing protein</fullName>
    </recommendedName>
</protein>
<feature type="non-terminal residue" evidence="9">
    <location>
        <position position="599"/>
    </location>
</feature>
<dbReference type="Gene3D" id="3.40.50.11260">
    <property type="match status" value="1"/>
</dbReference>
<dbReference type="InterPro" id="IPR003594">
    <property type="entry name" value="HATPase_dom"/>
</dbReference>
<dbReference type="InterPro" id="IPR036890">
    <property type="entry name" value="HATPase_C_sf"/>
</dbReference>
<evidence type="ECO:0000256" key="1">
    <source>
        <dbReference type="ARBA" id="ARBA00004496"/>
    </source>
</evidence>
<dbReference type="SUPFAM" id="SSF55874">
    <property type="entry name" value="ATPase domain of HSP90 chaperone/DNA topoisomerase II/histidine kinase"/>
    <property type="match status" value="1"/>
</dbReference>
<dbReference type="PIRSF" id="PIRSF002583">
    <property type="entry name" value="Hsp90"/>
    <property type="match status" value="1"/>
</dbReference>
<dbReference type="AlphaFoldDB" id="A0A0F9LCT1"/>
<dbReference type="SUPFAM" id="SSF110942">
    <property type="entry name" value="HSP90 C-terminal domain"/>
    <property type="match status" value="1"/>
</dbReference>
<dbReference type="PROSITE" id="PS00298">
    <property type="entry name" value="HSP90"/>
    <property type="match status" value="1"/>
</dbReference>
<gene>
    <name evidence="9" type="ORF">LCGC14_1596260</name>
</gene>
<keyword evidence="4" id="KW-0547">Nucleotide-binding</keyword>
<dbReference type="InterPro" id="IPR020575">
    <property type="entry name" value="Hsp90_N"/>
</dbReference>
<proteinExistence type="inferred from homology"/>
<dbReference type="GO" id="GO:0051082">
    <property type="term" value="F:unfolded protein binding"/>
    <property type="evidence" value="ECO:0007669"/>
    <property type="project" value="InterPro"/>
</dbReference>
<dbReference type="Pfam" id="PF13589">
    <property type="entry name" value="HATPase_c_3"/>
    <property type="match status" value="1"/>
</dbReference>
<dbReference type="InterPro" id="IPR020568">
    <property type="entry name" value="Ribosomal_Su5_D2-typ_SF"/>
</dbReference>
<reference evidence="9" key="1">
    <citation type="journal article" date="2015" name="Nature">
        <title>Complex archaea that bridge the gap between prokaryotes and eukaryotes.</title>
        <authorList>
            <person name="Spang A."/>
            <person name="Saw J.H."/>
            <person name="Jorgensen S.L."/>
            <person name="Zaremba-Niedzwiedzka K."/>
            <person name="Martijn J."/>
            <person name="Lind A.E."/>
            <person name="van Eijk R."/>
            <person name="Schleper C."/>
            <person name="Guy L."/>
            <person name="Ettema T.J."/>
        </authorList>
    </citation>
    <scope>NUCLEOTIDE SEQUENCE</scope>
</reference>
<evidence type="ECO:0000256" key="7">
    <source>
        <dbReference type="ARBA" id="ARBA00023186"/>
    </source>
</evidence>
<dbReference type="Gene3D" id="3.30.565.10">
    <property type="entry name" value="Histidine kinase-like ATPase, C-terminal domain"/>
    <property type="match status" value="1"/>
</dbReference>
<dbReference type="EMBL" id="LAZR01012743">
    <property type="protein sequence ID" value="KKM25315.1"/>
    <property type="molecule type" value="Genomic_DNA"/>
</dbReference>
<evidence type="ECO:0000256" key="6">
    <source>
        <dbReference type="ARBA" id="ARBA00023016"/>
    </source>
</evidence>
<dbReference type="Gene3D" id="3.30.230.80">
    <property type="match status" value="1"/>
</dbReference>
<keyword evidence="6" id="KW-0346">Stress response</keyword>
<dbReference type="PRINTS" id="PR00775">
    <property type="entry name" value="HEATSHOCK90"/>
</dbReference>
<dbReference type="InterPro" id="IPR001404">
    <property type="entry name" value="Hsp90_fam"/>
</dbReference>
<dbReference type="HAMAP" id="MF_00505">
    <property type="entry name" value="HSP90"/>
    <property type="match status" value="1"/>
</dbReference>
<dbReference type="SMART" id="SM00387">
    <property type="entry name" value="HATPase_c"/>
    <property type="match status" value="1"/>
</dbReference>
<dbReference type="Gene3D" id="1.20.120.790">
    <property type="entry name" value="Heat shock protein 90, C-terminal domain"/>
    <property type="match status" value="1"/>
</dbReference>
<dbReference type="FunFam" id="3.30.230.80:FF:000002">
    <property type="entry name" value="Molecular chaperone HtpG"/>
    <property type="match status" value="1"/>
</dbReference>
<accession>A0A0F9LCT1</accession>
<dbReference type="Pfam" id="PF00183">
    <property type="entry name" value="HSP90"/>
    <property type="match status" value="1"/>
</dbReference>
<keyword evidence="7" id="KW-0143">Chaperone</keyword>
<keyword evidence="5" id="KW-0067">ATP-binding</keyword>
<dbReference type="InterPro" id="IPR019805">
    <property type="entry name" value="Heat_shock_protein_90_CS"/>
</dbReference>
<evidence type="ECO:0000313" key="9">
    <source>
        <dbReference type="EMBL" id="KKM25315.1"/>
    </source>
</evidence>
<comment type="subcellular location">
    <subcellularLocation>
        <location evidence="1">Cytoplasm</location>
    </subcellularLocation>
</comment>
<dbReference type="CDD" id="cd16927">
    <property type="entry name" value="HATPase_Hsp90-like"/>
    <property type="match status" value="1"/>
</dbReference>
<sequence>MTVKKLKFKTETKQILDLMVHSLYSHKEIFLRELISNASDAIDKAHHESLTNKEILEDDKDWKIKIAVDKDAGTLIVSDNGIGMTKDEVIKELGTIAHSGTKEFLTALQKREVQNNPELIGQFGVGFYSSFMVADKITVISKKAGTDNKEGVKWESSGGGSFTVEDVEKEGRGTDVILHLKDEEKKYLEEWEIRNTVKKYSDFIEHPIVMDIEREKESKLDITKKVKLKEEETLNSRKAIWLKNKTDITETEYNEFYKHISHDFSDPAKVVHYKVEGVSEFTSLLYIPSIRPMDIFYKEYKIGLTLYVKRVKIMDHCEELIPPYLRFIKGMVDSSDLPLNVSREILQNNRQVETIKNSITKKVLDTLSDMKKKEYDKYLKFYGEFGRVLKEGIHFDFSRREAIGELLLFPSTKTDQGKFRTIQDYVDDMKEGQEGIYYITGTSLDESLKSPYLEAFKDKDYEVLIMLDDIDDIIMSQFEFKGKKFKSVIKGDITLDKSEKDEKEKARKKYAKLLDLIRDLLDDDVKEVRLSGRLKDSACCLVADEGEMDPQMEKLLKSMGQDVPKRKRILEINPSHPIFESMNKIFEEDRRNKILEEYT</sequence>
<comment type="similarity">
    <text evidence="2">Belongs to the heat shock protein 90 family.</text>
</comment>
<dbReference type="InterPro" id="IPR037196">
    <property type="entry name" value="HSP90_C"/>
</dbReference>
<keyword evidence="3" id="KW-0963">Cytoplasm</keyword>
<dbReference type="GO" id="GO:0005524">
    <property type="term" value="F:ATP binding"/>
    <property type="evidence" value="ECO:0007669"/>
    <property type="project" value="UniProtKB-KW"/>
</dbReference>
<evidence type="ECO:0000259" key="8">
    <source>
        <dbReference type="SMART" id="SM00387"/>
    </source>
</evidence>
<evidence type="ECO:0000256" key="2">
    <source>
        <dbReference type="ARBA" id="ARBA00008239"/>
    </source>
</evidence>
<dbReference type="GO" id="GO:0140662">
    <property type="term" value="F:ATP-dependent protein folding chaperone"/>
    <property type="evidence" value="ECO:0007669"/>
    <property type="project" value="InterPro"/>
</dbReference>
<evidence type="ECO:0000256" key="5">
    <source>
        <dbReference type="ARBA" id="ARBA00022840"/>
    </source>
</evidence>
<organism evidence="9">
    <name type="scientific">marine sediment metagenome</name>
    <dbReference type="NCBI Taxonomy" id="412755"/>
    <lineage>
        <taxon>unclassified sequences</taxon>
        <taxon>metagenomes</taxon>
        <taxon>ecological metagenomes</taxon>
    </lineage>
</organism>